<dbReference type="AlphaFoldDB" id="A0A0F9YZZ9"/>
<accession>A0A0F9YZZ9</accession>
<dbReference type="PANTHER" id="PTHR11946">
    <property type="entry name" value="VALYL-TRNA SYNTHETASES"/>
    <property type="match status" value="1"/>
</dbReference>
<feature type="domain" description="Aminoacyl-tRNA synthetase class Ia" evidence="11">
    <location>
        <begin position="14"/>
        <end position="580"/>
    </location>
</feature>
<dbReference type="PATRIC" id="fig|1618586.3.peg.196"/>
<dbReference type="Proteomes" id="UP000034803">
    <property type="component" value="Unassembled WGS sequence"/>
</dbReference>
<comment type="caution">
    <text evidence="13">The sequence shown here is derived from an EMBL/GenBank/DDBJ whole genome shotgun (WGS) entry which is preliminary data.</text>
</comment>
<comment type="similarity">
    <text evidence="10">Belongs to the class-I aminoacyl-tRNA synthetase family.</text>
</comment>
<keyword evidence="2" id="KW-0963">Cytoplasm</keyword>
<keyword evidence="6 10" id="KW-0648">Protein biosynthesis</keyword>
<dbReference type="Gene3D" id="3.40.50.620">
    <property type="entry name" value="HUPs"/>
    <property type="match status" value="2"/>
</dbReference>
<evidence type="ECO:0000313" key="14">
    <source>
        <dbReference type="Proteomes" id="UP000034803"/>
    </source>
</evidence>
<evidence type="ECO:0000256" key="7">
    <source>
        <dbReference type="ARBA" id="ARBA00023146"/>
    </source>
</evidence>
<dbReference type="GO" id="GO:0005524">
    <property type="term" value="F:ATP binding"/>
    <property type="evidence" value="ECO:0007669"/>
    <property type="project" value="UniProtKB-KW"/>
</dbReference>
<reference evidence="13 14" key="1">
    <citation type="journal article" date="2015" name="Nature">
        <title>rRNA introns, odd ribosomes, and small enigmatic genomes across a large radiation of phyla.</title>
        <authorList>
            <person name="Brown C.T."/>
            <person name="Hug L.A."/>
            <person name="Thomas B.C."/>
            <person name="Sharon I."/>
            <person name="Castelle C.J."/>
            <person name="Singh A."/>
            <person name="Wilkins M.J."/>
            <person name="Williams K.H."/>
            <person name="Banfield J.F."/>
        </authorList>
    </citation>
    <scope>NUCLEOTIDE SEQUENCE [LARGE SCALE GENOMIC DNA]</scope>
</reference>
<name>A0A0F9YZZ9_9BACT</name>
<keyword evidence="3 10" id="KW-0436">Ligase</keyword>
<evidence type="ECO:0000256" key="1">
    <source>
        <dbReference type="ARBA" id="ARBA00013169"/>
    </source>
</evidence>
<dbReference type="NCBIfam" id="NF004349">
    <property type="entry name" value="PRK05729.1"/>
    <property type="match status" value="1"/>
</dbReference>
<dbReference type="SUPFAM" id="SSF47323">
    <property type="entry name" value="Anticodon-binding domain of a subclass of class I aminoacyl-tRNA synthetases"/>
    <property type="match status" value="1"/>
</dbReference>
<dbReference type="PANTHER" id="PTHR11946:SF93">
    <property type="entry name" value="VALINE--TRNA LIGASE, CHLOROPLASTIC_MITOCHONDRIAL 2"/>
    <property type="match status" value="1"/>
</dbReference>
<comment type="catalytic activity">
    <reaction evidence="8">
        <text>tRNA(Val) + L-valine + ATP = L-valyl-tRNA(Val) + AMP + diphosphate</text>
        <dbReference type="Rhea" id="RHEA:10704"/>
        <dbReference type="Rhea" id="RHEA-COMP:9672"/>
        <dbReference type="Rhea" id="RHEA-COMP:9708"/>
        <dbReference type="ChEBI" id="CHEBI:30616"/>
        <dbReference type="ChEBI" id="CHEBI:33019"/>
        <dbReference type="ChEBI" id="CHEBI:57762"/>
        <dbReference type="ChEBI" id="CHEBI:78442"/>
        <dbReference type="ChEBI" id="CHEBI:78537"/>
        <dbReference type="ChEBI" id="CHEBI:456215"/>
        <dbReference type="EC" id="6.1.1.9"/>
    </reaction>
</comment>
<dbReference type="InterPro" id="IPR002303">
    <property type="entry name" value="Valyl-tRNA_ligase"/>
</dbReference>
<evidence type="ECO:0000256" key="3">
    <source>
        <dbReference type="ARBA" id="ARBA00022598"/>
    </source>
</evidence>
<dbReference type="GO" id="GO:0002161">
    <property type="term" value="F:aminoacyl-tRNA deacylase activity"/>
    <property type="evidence" value="ECO:0007669"/>
    <property type="project" value="InterPro"/>
</dbReference>
<dbReference type="InterPro" id="IPR002300">
    <property type="entry name" value="aa-tRNA-synth_Ia"/>
</dbReference>
<evidence type="ECO:0000256" key="8">
    <source>
        <dbReference type="ARBA" id="ARBA00047552"/>
    </source>
</evidence>
<keyword evidence="5 10" id="KW-0067">ATP-binding</keyword>
<dbReference type="NCBIfam" id="TIGR00422">
    <property type="entry name" value="valS"/>
    <property type="match status" value="1"/>
</dbReference>
<proteinExistence type="inferred from homology"/>
<dbReference type="EMBL" id="LBOI01000003">
    <property type="protein sequence ID" value="KKP31991.1"/>
    <property type="molecule type" value="Genomic_DNA"/>
</dbReference>
<protein>
    <recommendedName>
        <fullName evidence="1 9">Valine--tRNA ligase</fullName>
        <ecNumber evidence="1 9">6.1.1.9</ecNumber>
    </recommendedName>
</protein>
<evidence type="ECO:0000256" key="10">
    <source>
        <dbReference type="RuleBase" id="RU363035"/>
    </source>
</evidence>
<evidence type="ECO:0000259" key="12">
    <source>
        <dbReference type="Pfam" id="PF08264"/>
    </source>
</evidence>
<dbReference type="GO" id="GO:0004832">
    <property type="term" value="F:valine-tRNA ligase activity"/>
    <property type="evidence" value="ECO:0007669"/>
    <property type="project" value="UniProtKB-UniRule"/>
</dbReference>
<dbReference type="InterPro" id="IPR009080">
    <property type="entry name" value="tRNAsynth_Ia_anticodon-bd"/>
</dbReference>
<evidence type="ECO:0000256" key="2">
    <source>
        <dbReference type="ARBA" id="ARBA00022490"/>
    </source>
</evidence>
<evidence type="ECO:0000256" key="9">
    <source>
        <dbReference type="NCBIfam" id="TIGR00422"/>
    </source>
</evidence>
<gene>
    <name evidence="13" type="ORF">UR21_C0003G0024</name>
</gene>
<dbReference type="Pfam" id="PF00133">
    <property type="entry name" value="tRNA-synt_1"/>
    <property type="match status" value="1"/>
</dbReference>
<dbReference type="GO" id="GO:0006438">
    <property type="term" value="P:valyl-tRNA aminoacylation"/>
    <property type="evidence" value="ECO:0007669"/>
    <property type="project" value="UniProtKB-UniRule"/>
</dbReference>
<sequence>MEPQYDHNKYEGEIYNLWEKSESFKPSLKGEPYTILMPPPNANASLHAGHAMYTVDDILIRFKRMRGYSTSWIPGMDHAGFETQFVYEKHLAKDNKSRMDFDRETLYKNIFDFVKENSGLIYKQFKRLGFSADWSKSIFTLDDNVVKYVNKTFEKMEKEGLVYRDSYIVNFCTHCGTSLAELEVKHVERIDPLYYIKYGPFVLATVRPETKFGDTAVAVHPNDQRYKNFIGKEIEVEGLLGKFTLKVVADKAVDPEFGTGVVKVTPGHDPVDWEIGKRHNLEIKSVIDLRGKLTSLAGKYEGLNVKDARIKVAEDLQKINLIEKIDKNYLHSVITCYKCGRDLEPLTVPNWFIKVKDLKNEVKKVVENEKIKFYPKRFKKHMLAWLSVMHDWPISRQIVWGIRIPVWYDIDKNKDIIVSFIDKRGNKKFGNIHDFDFSEVEKGLQTVRASVNSNYIISTTKPNGKFLPETDTFDTWFSSGQWPLVVIPENELSSRFPTDFIGTLSDILKFWISRMIMFSIYLKKDIPFKDVYLWSMVADSKGMKMSKSKGNVISPIDLIDKYGADSLRMSLIYGTPAGSKVILSDEKVKAMRNFSNKIWNLGRYLQLSFEKNKEISFEKPKSIEKEDEKIIRELDTLTLSVTKSLDKYNLNTALENIYEFAWHNFADIYIERTKERIENKNISGLYTLKHVYLTILKLLHPFAPFVTEAVWLELRYLKDSNKNLINTSWPL</sequence>
<dbReference type="CDD" id="cd07962">
    <property type="entry name" value="Anticodon_Ia_Val"/>
    <property type="match status" value="1"/>
</dbReference>
<dbReference type="PROSITE" id="PS00178">
    <property type="entry name" value="AA_TRNA_LIGASE_I"/>
    <property type="match status" value="1"/>
</dbReference>
<evidence type="ECO:0000256" key="5">
    <source>
        <dbReference type="ARBA" id="ARBA00022840"/>
    </source>
</evidence>
<dbReference type="InterPro" id="IPR013155">
    <property type="entry name" value="M/V/L/I-tRNA-synth_anticd-bd"/>
</dbReference>
<feature type="domain" description="Methionyl/Valyl/Leucyl/Isoleucyl-tRNA synthetase anticodon-binding" evidence="12">
    <location>
        <begin position="627"/>
        <end position="730"/>
    </location>
</feature>
<dbReference type="InterPro" id="IPR033705">
    <property type="entry name" value="Anticodon_Ia_Val"/>
</dbReference>
<dbReference type="Pfam" id="PF08264">
    <property type="entry name" value="Anticodon_1"/>
    <property type="match status" value="1"/>
</dbReference>
<dbReference type="GO" id="GO:0005829">
    <property type="term" value="C:cytosol"/>
    <property type="evidence" value="ECO:0007669"/>
    <property type="project" value="TreeGrafter"/>
</dbReference>
<keyword evidence="7 10" id="KW-0030">Aminoacyl-tRNA synthetase</keyword>
<dbReference type="SUPFAM" id="SSF52374">
    <property type="entry name" value="Nucleotidylyl transferase"/>
    <property type="match status" value="1"/>
</dbReference>
<dbReference type="EC" id="6.1.1.9" evidence="1 9"/>
<evidence type="ECO:0000259" key="11">
    <source>
        <dbReference type="Pfam" id="PF00133"/>
    </source>
</evidence>
<evidence type="ECO:0000256" key="6">
    <source>
        <dbReference type="ARBA" id="ARBA00022917"/>
    </source>
</evidence>
<keyword evidence="4 10" id="KW-0547">Nucleotide-binding</keyword>
<evidence type="ECO:0000256" key="4">
    <source>
        <dbReference type="ARBA" id="ARBA00022741"/>
    </source>
</evidence>
<dbReference type="Gene3D" id="1.10.730.10">
    <property type="entry name" value="Isoleucyl-tRNA Synthetase, Domain 1"/>
    <property type="match status" value="1"/>
</dbReference>
<dbReference type="PRINTS" id="PR00986">
    <property type="entry name" value="TRNASYNTHVAL"/>
</dbReference>
<dbReference type="Gene3D" id="3.90.740.10">
    <property type="entry name" value="Valyl/Leucyl/Isoleucyl-tRNA synthetase, editing domain"/>
    <property type="match status" value="1"/>
</dbReference>
<evidence type="ECO:0000313" key="13">
    <source>
        <dbReference type="EMBL" id="KKP31991.1"/>
    </source>
</evidence>
<organism evidence="13 14">
    <name type="scientific">Candidatus Woesebacteria bacterium GW2011_GWC2_31_9</name>
    <dbReference type="NCBI Taxonomy" id="1618586"/>
    <lineage>
        <taxon>Bacteria</taxon>
        <taxon>Candidatus Woeseibacteriota</taxon>
    </lineage>
</organism>
<dbReference type="SUPFAM" id="SSF50677">
    <property type="entry name" value="ValRS/IleRS/LeuRS editing domain"/>
    <property type="match status" value="1"/>
</dbReference>
<dbReference type="InterPro" id="IPR001412">
    <property type="entry name" value="aa-tRNA-synth_I_CS"/>
</dbReference>
<dbReference type="InterPro" id="IPR009008">
    <property type="entry name" value="Val/Leu/Ile-tRNA-synth_edit"/>
</dbReference>
<dbReference type="InterPro" id="IPR014729">
    <property type="entry name" value="Rossmann-like_a/b/a_fold"/>
</dbReference>